<dbReference type="SUPFAM" id="SSF46689">
    <property type="entry name" value="Homeodomain-like"/>
    <property type="match status" value="1"/>
</dbReference>
<evidence type="ECO:0000256" key="6">
    <source>
        <dbReference type="ARBA" id="ARBA00023163"/>
    </source>
</evidence>
<evidence type="ECO:0000256" key="1">
    <source>
        <dbReference type="ARBA" id="ARBA00001286"/>
    </source>
</evidence>
<dbReference type="SUPFAM" id="SSF53155">
    <property type="entry name" value="Methylated DNA-protein cysteine methyltransferase domain"/>
    <property type="match status" value="1"/>
</dbReference>
<name>A0ABQ0ZMQ4_9BACT</name>
<comment type="catalytic activity">
    <reaction evidence="1">
        <text>a 4-O-methyl-thymidine in DNA + L-cysteinyl-[protein] = a thymidine in DNA + S-methyl-L-cysteinyl-[protein]</text>
        <dbReference type="Rhea" id="RHEA:53428"/>
        <dbReference type="Rhea" id="RHEA-COMP:10131"/>
        <dbReference type="Rhea" id="RHEA-COMP:10132"/>
        <dbReference type="Rhea" id="RHEA-COMP:13555"/>
        <dbReference type="Rhea" id="RHEA-COMP:13556"/>
        <dbReference type="ChEBI" id="CHEBI:29950"/>
        <dbReference type="ChEBI" id="CHEBI:82612"/>
        <dbReference type="ChEBI" id="CHEBI:137386"/>
        <dbReference type="ChEBI" id="CHEBI:137387"/>
        <dbReference type="EC" id="2.1.1.63"/>
    </reaction>
</comment>
<dbReference type="CDD" id="cd06445">
    <property type="entry name" value="ATase"/>
    <property type="match status" value="1"/>
</dbReference>
<sequence>MFLKVIRFYFTLMDTYEIIARALGYIRDHANRQPSLDDIAASANISPYHFQRLFTEWAGISPKKFLQYLTLNYAKRCLKENRSLFDTAHQTGLSGTGRLHDLFINLEGMTPGEYKNGGENLTIYFSVQSSPYGEFVVASTDRGVCNLFFIDDENPATLLEKEWSSARLIEEEQPIHRQVSAFLFQEKPNGPIALRLKGTSFQLKVWQALLQIPEGTLTSYGVIADHLDTPSAQRAVGTAIGRNPVGYLIPCHRVIKSMGETGGYRWNPVRKQAMIGREAAQTDQDLEGQQTLF</sequence>
<dbReference type="Gene3D" id="1.10.10.60">
    <property type="entry name" value="Homeodomain-like"/>
    <property type="match status" value="1"/>
</dbReference>
<keyword evidence="11" id="KW-1185">Reference proteome</keyword>
<protein>
    <submittedName>
        <fullName evidence="10">Methylated-DNA--protein-cysteine methyltransferase</fullName>
    </submittedName>
</protein>
<dbReference type="InterPro" id="IPR036217">
    <property type="entry name" value="MethylDNA_cys_MeTrfase_DNAb"/>
</dbReference>
<proteinExistence type="predicted"/>
<keyword evidence="6" id="KW-0804">Transcription</keyword>
<evidence type="ECO:0000313" key="10">
    <source>
        <dbReference type="EMBL" id="GET22064.1"/>
    </source>
</evidence>
<dbReference type="Pfam" id="PF01035">
    <property type="entry name" value="DNA_binding_1"/>
    <property type="match status" value="1"/>
</dbReference>
<evidence type="ECO:0000259" key="9">
    <source>
        <dbReference type="PROSITE" id="PS01124"/>
    </source>
</evidence>
<keyword evidence="3" id="KW-0808">Transferase</keyword>
<dbReference type="InterPro" id="IPR036388">
    <property type="entry name" value="WH-like_DNA-bd_sf"/>
</dbReference>
<dbReference type="Gene3D" id="3.30.160.70">
    <property type="entry name" value="Methylated DNA-protein cysteine methyltransferase domain"/>
    <property type="match status" value="1"/>
</dbReference>
<comment type="catalytic activity">
    <reaction evidence="8">
        <text>a 6-O-methyl-2'-deoxyguanosine in DNA + L-cysteinyl-[protein] = S-methyl-L-cysteinyl-[protein] + a 2'-deoxyguanosine in DNA</text>
        <dbReference type="Rhea" id="RHEA:24000"/>
        <dbReference type="Rhea" id="RHEA-COMP:10131"/>
        <dbReference type="Rhea" id="RHEA-COMP:10132"/>
        <dbReference type="Rhea" id="RHEA-COMP:11367"/>
        <dbReference type="Rhea" id="RHEA-COMP:11368"/>
        <dbReference type="ChEBI" id="CHEBI:29950"/>
        <dbReference type="ChEBI" id="CHEBI:82612"/>
        <dbReference type="ChEBI" id="CHEBI:85445"/>
        <dbReference type="ChEBI" id="CHEBI:85448"/>
        <dbReference type="EC" id="2.1.1.63"/>
    </reaction>
</comment>
<dbReference type="InterPro" id="IPR009057">
    <property type="entry name" value="Homeodomain-like_sf"/>
</dbReference>
<dbReference type="NCBIfam" id="TIGR00589">
    <property type="entry name" value="ogt"/>
    <property type="match status" value="1"/>
</dbReference>
<dbReference type="InterPro" id="IPR036631">
    <property type="entry name" value="MGMT_N_sf"/>
</dbReference>
<dbReference type="InterPro" id="IPR001497">
    <property type="entry name" value="MethylDNA_cys_MeTrfase_AS"/>
</dbReference>
<evidence type="ECO:0000256" key="3">
    <source>
        <dbReference type="ARBA" id="ARBA00022679"/>
    </source>
</evidence>
<dbReference type="SMART" id="SM00342">
    <property type="entry name" value="HTH_ARAC"/>
    <property type="match status" value="1"/>
</dbReference>
<dbReference type="PROSITE" id="PS01124">
    <property type="entry name" value="HTH_ARAC_FAMILY_2"/>
    <property type="match status" value="1"/>
</dbReference>
<dbReference type="PROSITE" id="PS00374">
    <property type="entry name" value="MGMT"/>
    <property type="match status" value="1"/>
</dbReference>
<comment type="caution">
    <text evidence="10">The sequence shown here is derived from an EMBL/GenBank/DDBJ whole genome shotgun (WGS) entry which is preliminary data.</text>
</comment>
<dbReference type="Proteomes" id="UP000396862">
    <property type="component" value="Unassembled WGS sequence"/>
</dbReference>
<dbReference type="GO" id="GO:0032259">
    <property type="term" value="P:methylation"/>
    <property type="evidence" value="ECO:0007669"/>
    <property type="project" value="UniProtKB-KW"/>
</dbReference>
<dbReference type="EMBL" id="BLAU01000001">
    <property type="protein sequence ID" value="GET22064.1"/>
    <property type="molecule type" value="Genomic_DNA"/>
</dbReference>
<keyword evidence="2 10" id="KW-0489">Methyltransferase</keyword>
<dbReference type="Gene3D" id="1.10.10.10">
    <property type="entry name" value="Winged helix-like DNA-binding domain superfamily/Winged helix DNA-binding domain"/>
    <property type="match status" value="1"/>
</dbReference>
<evidence type="ECO:0000256" key="2">
    <source>
        <dbReference type="ARBA" id="ARBA00022603"/>
    </source>
</evidence>
<evidence type="ECO:0000313" key="11">
    <source>
        <dbReference type="Proteomes" id="UP000396862"/>
    </source>
</evidence>
<dbReference type="PANTHER" id="PTHR10815">
    <property type="entry name" value="METHYLATED-DNA--PROTEIN-CYSTEINE METHYLTRANSFERASE"/>
    <property type="match status" value="1"/>
</dbReference>
<evidence type="ECO:0000256" key="5">
    <source>
        <dbReference type="ARBA" id="ARBA00023015"/>
    </source>
</evidence>
<evidence type="ECO:0000256" key="4">
    <source>
        <dbReference type="ARBA" id="ARBA00022763"/>
    </source>
</evidence>
<organism evidence="10 11">
    <name type="scientific">Prolixibacter denitrificans</name>
    <dbReference type="NCBI Taxonomy" id="1541063"/>
    <lineage>
        <taxon>Bacteria</taxon>
        <taxon>Pseudomonadati</taxon>
        <taxon>Bacteroidota</taxon>
        <taxon>Bacteroidia</taxon>
        <taxon>Marinilabiliales</taxon>
        <taxon>Prolixibacteraceae</taxon>
        <taxon>Prolixibacter</taxon>
    </lineage>
</organism>
<keyword evidence="5" id="KW-0805">Transcription regulation</keyword>
<keyword evidence="7" id="KW-0234">DNA repair</keyword>
<dbReference type="InterPro" id="IPR014048">
    <property type="entry name" value="MethylDNA_cys_MeTrfase_DNA-bd"/>
</dbReference>
<evidence type="ECO:0000256" key="7">
    <source>
        <dbReference type="ARBA" id="ARBA00023204"/>
    </source>
</evidence>
<feature type="domain" description="HTH araC/xylS-type" evidence="9">
    <location>
        <begin position="20"/>
        <end position="117"/>
    </location>
</feature>
<dbReference type="PANTHER" id="PTHR10815:SF13">
    <property type="entry name" value="METHYLATED-DNA--PROTEIN-CYSTEINE METHYLTRANSFERASE"/>
    <property type="match status" value="1"/>
</dbReference>
<reference evidence="10 11" key="1">
    <citation type="submission" date="2019-10" db="EMBL/GenBank/DDBJ databases">
        <title>Prolixibacter strains distinguished by the presence of nitrate reductase genes were adept at nitrate-dependent anaerobic corrosion of metallic iron and carbon steel.</title>
        <authorList>
            <person name="Iino T."/>
            <person name="Shono N."/>
            <person name="Ito K."/>
            <person name="Nakamura R."/>
            <person name="Sueoka K."/>
            <person name="Harayama S."/>
            <person name="Ohkuma M."/>
        </authorList>
    </citation>
    <scope>NUCLEOTIDE SEQUENCE [LARGE SCALE GENOMIC DNA]</scope>
    <source>
        <strain evidence="10 11">MIC1-1</strain>
    </source>
</reference>
<keyword evidence="4" id="KW-0227">DNA damage</keyword>
<evidence type="ECO:0000256" key="8">
    <source>
        <dbReference type="ARBA" id="ARBA00049348"/>
    </source>
</evidence>
<dbReference type="InterPro" id="IPR018060">
    <property type="entry name" value="HTH_AraC"/>
</dbReference>
<dbReference type="SUPFAM" id="SSF46767">
    <property type="entry name" value="Methylated DNA-protein cysteine methyltransferase, C-terminal domain"/>
    <property type="match status" value="1"/>
</dbReference>
<dbReference type="GO" id="GO:0008168">
    <property type="term" value="F:methyltransferase activity"/>
    <property type="evidence" value="ECO:0007669"/>
    <property type="project" value="UniProtKB-KW"/>
</dbReference>
<dbReference type="Pfam" id="PF12833">
    <property type="entry name" value="HTH_18"/>
    <property type="match status" value="1"/>
</dbReference>
<accession>A0ABQ0ZMQ4</accession>
<gene>
    <name evidence="10" type="primary">ada</name>
    <name evidence="10" type="ORF">JCM18694_23100</name>
</gene>